<dbReference type="AlphaFoldDB" id="A0A8S0USH6"/>
<dbReference type="EMBL" id="CACTIH010009061">
    <property type="protein sequence ID" value="CAA3021934.1"/>
    <property type="molecule type" value="Genomic_DNA"/>
</dbReference>
<comment type="caution">
    <text evidence="2">The sequence shown here is derived from an EMBL/GenBank/DDBJ whole genome shotgun (WGS) entry which is preliminary data.</text>
</comment>
<feature type="region of interest" description="Disordered" evidence="1">
    <location>
        <begin position="70"/>
        <end position="95"/>
    </location>
</feature>
<evidence type="ECO:0000256" key="1">
    <source>
        <dbReference type="SAM" id="MobiDB-lite"/>
    </source>
</evidence>
<gene>
    <name evidence="2" type="ORF">OLEA9_A104166</name>
</gene>
<protein>
    <submittedName>
        <fullName evidence="2">Uncharacterized protein</fullName>
    </submittedName>
</protein>
<sequence length="136" mass="14433">MCLVGGGCDVGMVFDSSGIRFSTAVFITFSDFWCLTFGPALGPSHLGNRLEPPKMWLGPKASKLIGIPAGSNPCSSPAESRKEIEGTGRKLKGPIRPKVNHWSAQKFSIFLHSNQCPAVAPAHLHSPATSPVCTSI</sequence>
<evidence type="ECO:0000313" key="2">
    <source>
        <dbReference type="EMBL" id="CAA3021934.1"/>
    </source>
</evidence>
<proteinExistence type="predicted"/>
<accession>A0A8S0USH6</accession>
<name>A0A8S0USH6_OLEEU</name>
<keyword evidence="3" id="KW-1185">Reference proteome</keyword>
<dbReference type="Gramene" id="OE9A104166T1">
    <property type="protein sequence ID" value="OE9A104166C1"/>
    <property type="gene ID" value="OE9A104166"/>
</dbReference>
<feature type="compositionally biased region" description="Basic and acidic residues" evidence="1">
    <location>
        <begin position="79"/>
        <end position="88"/>
    </location>
</feature>
<organism evidence="2 3">
    <name type="scientific">Olea europaea subsp. europaea</name>
    <dbReference type="NCBI Taxonomy" id="158383"/>
    <lineage>
        <taxon>Eukaryota</taxon>
        <taxon>Viridiplantae</taxon>
        <taxon>Streptophyta</taxon>
        <taxon>Embryophyta</taxon>
        <taxon>Tracheophyta</taxon>
        <taxon>Spermatophyta</taxon>
        <taxon>Magnoliopsida</taxon>
        <taxon>eudicotyledons</taxon>
        <taxon>Gunneridae</taxon>
        <taxon>Pentapetalae</taxon>
        <taxon>asterids</taxon>
        <taxon>lamiids</taxon>
        <taxon>Lamiales</taxon>
        <taxon>Oleaceae</taxon>
        <taxon>Oleeae</taxon>
        <taxon>Olea</taxon>
    </lineage>
</organism>
<evidence type="ECO:0000313" key="3">
    <source>
        <dbReference type="Proteomes" id="UP000594638"/>
    </source>
</evidence>
<reference evidence="2 3" key="1">
    <citation type="submission" date="2019-12" db="EMBL/GenBank/DDBJ databases">
        <authorList>
            <person name="Alioto T."/>
            <person name="Alioto T."/>
            <person name="Gomez Garrido J."/>
        </authorList>
    </citation>
    <scope>NUCLEOTIDE SEQUENCE [LARGE SCALE GENOMIC DNA]</scope>
</reference>
<dbReference type="Proteomes" id="UP000594638">
    <property type="component" value="Unassembled WGS sequence"/>
</dbReference>